<dbReference type="SUPFAM" id="SSF53167">
    <property type="entry name" value="Purine and uridine phosphorylases"/>
    <property type="match status" value="1"/>
</dbReference>
<dbReference type="SMART" id="SM00028">
    <property type="entry name" value="TPR"/>
    <property type="match status" value="9"/>
</dbReference>
<dbReference type="InterPro" id="IPR011990">
    <property type="entry name" value="TPR-like_helical_dom_sf"/>
</dbReference>
<dbReference type="EMBL" id="KQ030746">
    <property type="protein sequence ID" value="KJZ69219.1"/>
    <property type="molecule type" value="Genomic_DNA"/>
</dbReference>
<dbReference type="InterPro" id="IPR053137">
    <property type="entry name" value="NLR-like"/>
</dbReference>
<dbReference type="GO" id="GO:0009116">
    <property type="term" value="P:nucleoside metabolic process"/>
    <property type="evidence" value="ECO:0007669"/>
    <property type="project" value="InterPro"/>
</dbReference>
<dbReference type="PANTHER" id="PTHR46082">
    <property type="entry name" value="ATP/GTP-BINDING PROTEIN-RELATED"/>
    <property type="match status" value="1"/>
</dbReference>
<dbReference type="GO" id="GO:0003824">
    <property type="term" value="F:catalytic activity"/>
    <property type="evidence" value="ECO:0007669"/>
    <property type="project" value="InterPro"/>
</dbReference>
<reference evidence="2 3" key="1">
    <citation type="journal article" date="2014" name="Genome Biol. Evol.">
        <title>Comparative genomics and transcriptomics analyses reveal divergent lifestyle features of nematode endoparasitic fungus Hirsutella minnesotensis.</title>
        <authorList>
            <person name="Lai Y."/>
            <person name="Liu K."/>
            <person name="Zhang X."/>
            <person name="Zhang X."/>
            <person name="Li K."/>
            <person name="Wang N."/>
            <person name="Shu C."/>
            <person name="Wu Y."/>
            <person name="Wang C."/>
            <person name="Bushley K.E."/>
            <person name="Xiang M."/>
            <person name="Liu X."/>
        </authorList>
    </citation>
    <scope>NUCLEOTIDE SEQUENCE [LARGE SCALE GENOMIC DNA]</scope>
    <source>
        <strain evidence="2 3">3608</strain>
    </source>
</reference>
<feature type="domain" description="Nucleoside phosphorylase" evidence="1">
    <location>
        <begin position="14"/>
        <end position="133"/>
    </location>
</feature>
<evidence type="ECO:0000313" key="3">
    <source>
        <dbReference type="Proteomes" id="UP000054481"/>
    </source>
</evidence>
<dbReference type="Pfam" id="PF01048">
    <property type="entry name" value="PNP_UDP_1"/>
    <property type="match status" value="1"/>
</dbReference>
<dbReference type="Pfam" id="PF13374">
    <property type="entry name" value="TPR_10"/>
    <property type="match status" value="5"/>
</dbReference>
<evidence type="ECO:0000313" key="2">
    <source>
        <dbReference type="EMBL" id="KJZ69219.1"/>
    </source>
</evidence>
<evidence type="ECO:0000259" key="1">
    <source>
        <dbReference type="Pfam" id="PF01048"/>
    </source>
</evidence>
<dbReference type="Pfam" id="PF13424">
    <property type="entry name" value="TPR_12"/>
    <property type="match status" value="4"/>
</dbReference>
<dbReference type="Proteomes" id="UP000054481">
    <property type="component" value="Unassembled WGS sequence"/>
</dbReference>
<protein>
    <recommendedName>
        <fullName evidence="1">Nucleoside phosphorylase domain-containing protein</fullName>
    </recommendedName>
</protein>
<proteinExistence type="predicted"/>
<accession>A0A0F8A194</accession>
<dbReference type="SUPFAM" id="SSF52540">
    <property type="entry name" value="P-loop containing nucleoside triphosphate hydrolases"/>
    <property type="match status" value="1"/>
</dbReference>
<dbReference type="InterPro" id="IPR000845">
    <property type="entry name" value="Nucleoside_phosphorylase_d"/>
</dbReference>
<dbReference type="PANTHER" id="PTHR46082:SF6">
    <property type="entry name" value="AAA+ ATPASE DOMAIN-CONTAINING PROTEIN-RELATED"/>
    <property type="match status" value="1"/>
</dbReference>
<dbReference type="InterPro" id="IPR035994">
    <property type="entry name" value="Nucleoside_phosphorylase_sf"/>
</dbReference>
<dbReference type="Gene3D" id="1.25.40.10">
    <property type="entry name" value="Tetratricopeptide repeat domain"/>
    <property type="match status" value="4"/>
</dbReference>
<dbReference type="SUPFAM" id="SSF48452">
    <property type="entry name" value="TPR-like"/>
    <property type="match status" value="4"/>
</dbReference>
<keyword evidence="3" id="KW-1185">Reference proteome</keyword>
<dbReference type="InterPro" id="IPR027417">
    <property type="entry name" value="P-loop_NTPase"/>
</dbReference>
<dbReference type="Gene3D" id="3.40.50.1580">
    <property type="entry name" value="Nucleoside phosphorylase domain"/>
    <property type="match status" value="1"/>
</dbReference>
<dbReference type="Gene3D" id="3.40.50.300">
    <property type="entry name" value="P-loop containing nucleotide triphosphate hydrolases"/>
    <property type="match status" value="1"/>
</dbReference>
<dbReference type="OrthoDB" id="4925214at2759"/>
<name>A0A0F8A194_9HYPO</name>
<dbReference type="InterPro" id="IPR019734">
    <property type="entry name" value="TPR_rpt"/>
</dbReference>
<dbReference type="PRINTS" id="PR00381">
    <property type="entry name" value="KINESINLIGHT"/>
</dbReference>
<sequence>MTRVARPASRRDFEIAIICALTIEADAVEALFDPYWDDEGPPYGKASGDPNAYSTGYISRHNVVLAHMPSMGKANAATVTANCRASFPNIKLALVIGVCGAAPTVPGKGDEIVLGDVIISDGVVQYDLGRRLPERFVRKDTLLDSLGRPNTEIRALLAKLKGVHGQKTLRSKMASNLDKLKEDPELKAEYPGIRHDWLFESKYRHVRDGMTCEECGCSGELVLRHRLGQGVPQPAVHFGLIACGDMVMKAGEERDAIAQQENVIGFEMESAGVWDSFPCVVIKGVCDYADSHKSKAWQNYAAATAAACAKAFLDYWVPSFTYGNVPDQSNGPWFIVPFPKNDAFVGRSCILRELQRLADKSQAQTALFGLGGIGKTQIALAYVYWLQETCPEVSVFWVHASIAERFRQSFNTIAQECRIPGHDDPKADVLPLVKRWLEKKSCGRWLMVIDNADDMELFFNPSGPTTSSFASDGNLARHLPQCNHGAILVTTRNKKAAVRFAKGRNPIEVDRMEDNESKNLLRATLEGVSFTPAELSELSFRLEHHPLALVQAAAYIQANSISMEAYLGLLDEGDHNVVNLLCEEFETIGRDSEAAQAVAQTWMLSFRQIKEQDALAGNLLSLMSIFDRQGIPTLFLSHYSAQERNGGPKSIVEMTKSIGLLKAFGLISEEKNGSLDMHRLVQLVTRKWLVNDSRMAEFGREALLTVSQMYPFGRFENRTKCSAYLPHASAVLKFELGGLGDDMKAKASLHFCVAGYLDFEGKWDEAEKHWVDAVDIRKRVLGEEHPDTLSSMAWLASTYSSQGRWKEAEEVQLRAMETSKRLLGEEHPNTLSSMARLASTYSSQGRWKEAEELQLRAMETSKRVLGQEHPDTLSSMAWLASTYRNQGRWKEAEELQLREMETSKRVLGQEHPDTLSSMASLASTYSSQGRWKEAEELQLRAMETRKRLLGEEHPNTLSSMASLASTYSSQGRWKEAEELQLRAMETRKRLPGQEHPDTLSSMARLASTYSSQGRWKEAEELQLRAMETRKRLPGQEHPNTLSSMARLASTYSSQGRWKEAEELQLRAMETRKRLLGEEHPNTLSSKARLASTYSRQGRWKKAEELQLRAMETRKRLPGQEHPDTLCSSQGQWKEAEELEVWAMETSKRVLDEEHPDTLSSMVNLASTYWSQGRWKEAEELEVRVMETRKRMLGQEHPLTLSSMAWLASTYSSQGRWNEAEELEVRVMETRKRLLDEEHPDTLSSMVNLASTYWSQGRWKEAEELEVRVMETRKRVLGQEHPLTLSSMAWLAST</sequence>
<gene>
    <name evidence="2" type="ORF">HIM_11398</name>
</gene>
<organism evidence="2 3">
    <name type="scientific">Hirsutella minnesotensis 3608</name>
    <dbReference type="NCBI Taxonomy" id="1043627"/>
    <lineage>
        <taxon>Eukaryota</taxon>
        <taxon>Fungi</taxon>
        <taxon>Dikarya</taxon>
        <taxon>Ascomycota</taxon>
        <taxon>Pezizomycotina</taxon>
        <taxon>Sordariomycetes</taxon>
        <taxon>Hypocreomycetidae</taxon>
        <taxon>Hypocreales</taxon>
        <taxon>Ophiocordycipitaceae</taxon>
        <taxon>Hirsutella</taxon>
    </lineage>
</organism>